<dbReference type="Proteomes" id="UP000007110">
    <property type="component" value="Unassembled WGS sequence"/>
</dbReference>
<dbReference type="GeneID" id="105443326"/>
<accession>A0A7M7HK24</accession>
<dbReference type="EnsemblMetazoa" id="XM_011676369">
    <property type="protein sequence ID" value="XP_011674671"/>
    <property type="gene ID" value="LOC105443326"/>
</dbReference>
<dbReference type="OrthoDB" id="2433005at2759"/>
<dbReference type="InParanoid" id="A0A7M7HK24"/>
<evidence type="ECO:0008006" key="4">
    <source>
        <dbReference type="Google" id="ProtNLM"/>
    </source>
</evidence>
<organism evidence="2 3">
    <name type="scientific">Strongylocentrotus purpuratus</name>
    <name type="common">Purple sea urchin</name>
    <dbReference type="NCBI Taxonomy" id="7668"/>
    <lineage>
        <taxon>Eukaryota</taxon>
        <taxon>Metazoa</taxon>
        <taxon>Echinodermata</taxon>
        <taxon>Eleutherozoa</taxon>
        <taxon>Echinozoa</taxon>
        <taxon>Echinoidea</taxon>
        <taxon>Euechinoidea</taxon>
        <taxon>Echinacea</taxon>
        <taxon>Camarodonta</taxon>
        <taxon>Echinidea</taxon>
        <taxon>Strongylocentrotidae</taxon>
        <taxon>Strongylocentrotus</taxon>
    </lineage>
</organism>
<keyword evidence="3" id="KW-1185">Reference proteome</keyword>
<evidence type="ECO:0000313" key="3">
    <source>
        <dbReference type="Proteomes" id="UP000007110"/>
    </source>
</evidence>
<dbReference type="RefSeq" id="XP_011674671.2">
    <property type="nucleotide sequence ID" value="XM_011676369.2"/>
</dbReference>
<evidence type="ECO:0000313" key="2">
    <source>
        <dbReference type="EnsemblMetazoa" id="XP_011674671"/>
    </source>
</evidence>
<protein>
    <recommendedName>
        <fullName evidence="4">C2H2-type domain-containing protein</fullName>
    </recommendedName>
</protein>
<dbReference type="AlphaFoldDB" id="A0A7M7HK24"/>
<proteinExistence type="predicted"/>
<sequence>MTFITAYSISHRTSARSPTSVATHMNDVHHCILNLPPDQTKSVLFLLADGGPDFHPNHGINELYYSRLFRDLNLDAMVVTCYAPGDSALNPIEHLWAPCTRALTSVYLPTTLPGEDRPPNKQPGLSGDELQNKESMVFNSAMAKVKDIYWRNLRFAGQRVTVHVEPSGEAPHPYGQDYGKVKLAINKSARQLRQSDLYPEFTFMSKHIDKRIGTVIFAKCDGADCCHCADHPPSLSAEDMAIMRKFPSPKPSVDHPGHFETFLEALSSTSNVSPCEHMPIYQEKGLGRCCKEGCRYVYTSKKDQHDHRLKVHIRV</sequence>
<feature type="region of interest" description="Disordered" evidence="1">
    <location>
        <begin position="110"/>
        <end position="130"/>
    </location>
</feature>
<name>A0A7M7HK24_STRPU</name>
<evidence type="ECO:0000256" key="1">
    <source>
        <dbReference type="SAM" id="MobiDB-lite"/>
    </source>
</evidence>
<dbReference type="KEGG" id="spu:105443326"/>
<reference evidence="3" key="1">
    <citation type="submission" date="2015-02" db="EMBL/GenBank/DDBJ databases">
        <title>Genome sequencing for Strongylocentrotus purpuratus.</title>
        <authorList>
            <person name="Murali S."/>
            <person name="Liu Y."/>
            <person name="Vee V."/>
            <person name="English A."/>
            <person name="Wang M."/>
            <person name="Skinner E."/>
            <person name="Han Y."/>
            <person name="Muzny D.M."/>
            <person name="Worley K.C."/>
            <person name="Gibbs R.A."/>
        </authorList>
    </citation>
    <scope>NUCLEOTIDE SEQUENCE</scope>
</reference>
<reference evidence="2" key="2">
    <citation type="submission" date="2021-01" db="UniProtKB">
        <authorList>
            <consortium name="EnsemblMetazoa"/>
        </authorList>
    </citation>
    <scope>IDENTIFICATION</scope>
</reference>